<dbReference type="AlphaFoldDB" id="A0A8K1LEV2"/>
<feature type="domain" description="RRM" evidence="3">
    <location>
        <begin position="22"/>
        <end position="104"/>
    </location>
</feature>
<dbReference type="SUPFAM" id="SSF54928">
    <property type="entry name" value="RNA-binding domain, RBD"/>
    <property type="match status" value="1"/>
</dbReference>
<evidence type="ECO:0000313" key="5">
    <source>
        <dbReference type="Proteomes" id="UP000796761"/>
    </source>
</evidence>
<organism evidence="4 5">
    <name type="scientific">Zosterops borbonicus</name>
    <dbReference type="NCBI Taxonomy" id="364589"/>
    <lineage>
        <taxon>Eukaryota</taxon>
        <taxon>Metazoa</taxon>
        <taxon>Chordata</taxon>
        <taxon>Craniata</taxon>
        <taxon>Vertebrata</taxon>
        <taxon>Euteleostomi</taxon>
        <taxon>Archelosauria</taxon>
        <taxon>Archosauria</taxon>
        <taxon>Dinosauria</taxon>
        <taxon>Saurischia</taxon>
        <taxon>Theropoda</taxon>
        <taxon>Coelurosauria</taxon>
        <taxon>Aves</taxon>
        <taxon>Neognathae</taxon>
        <taxon>Neoaves</taxon>
        <taxon>Telluraves</taxon>
        <taxon>Australaves</taxon>
        <taxon>Passeriformes</taxon>
        <taxon>Sylvioidea</taxon>
        <taxon>Zosteropidae</taxon>
        <taxon>Zosterops</taxon>
    </lineage>
</organism>
<dbReference type="Gene3D" id="3.30.70.330">
    <property type="match status" value="1"/>
</dbReference>
<dbReference type="Pfam" id="PF23085">
    <property type="entry name" value="RRM_PARP14_3"/>
    <property type="match status" value="1"/>
</dbReference>
<dbReference type="GO" id="GO:0003723">
    <property type="term" value="F:RNA binding"/>
    <property type="evidence" value="ECO:0007669"/>
    <property type="project" value="UniProtKB-UniRule"/>
</dbReference>
<keyword evidence="5" id="KW-1185">Reference proteome</keyword>
<dbReference type="PROSITE" id="PS50102">
    <property type="entry name" value="RRM"/>
    <property type="match status" value="1"/>
</dbReference>
<reference evidence="4" key="1">
    <citation type="submission" date="2019-04" db="EMBL/GenBank/DDBJ databases">
        <title>Genome assembly of Zosterops borbonicus 15179.</title>
        <authorList>
            <person name="Leroy T."/>
            <person name="Anselmetti Y."/>
            <person name="Tilak M.-K."/>
            <person name="Nabholz B."/>
        </authorList>
    </citation>
    <scope>NUCLEOTIDE SEQUENCE</scope>
    <source>
        <strain evidence="4">HGM_15179</strain>
        <tissue evidence="4">Muscle</tissue>
    </source>
</reference>
<evidence type="ECO:0000313" key="4">
    <source>
        <dbReference type="EMBL" id="TRZ11252.1"/>
    </source>
</evidence>
<dbReference type="Proteomes" id="UP000796761">
    <property type="component" value="Unassembled WGS sequence"/>
</dbReference>
<feature type="region of interest" description="Disordered" evidence="2">
    <location>
        <begin position="182"/>
        <end position="202"/>
    </location>
</feature>
<keyword evidence="1" id="KW-0694">RNA-binding</keyword>
<evidence type="ECO:0000256" key="1">
    <source>
        <dbReference type="PROSITE-ProRule" id="PRU00176"/>
    </source>
</evidence>
<accession>A0A8K1LEV2</accession>
<sequence length="348" mass="39012">METVHFCTLKNLATGQAARSRRTIVIAGVPAGLLQDDVMADILTIHFQMSRNNGGDVEEVTYPTPSQGVAYVTFEDQGVVERVLKKDQHLLQDKRLSRGYPLTVTRYCHKAFLCVTSTLSVAVFRDHLVLEDLVEEMKKQSPGLDFGPLQPDGRIAVQGSFPALRKLREFLLLKAKSLSEEDKREGKSHQRLRRKVQEHRGATEMRNSIGDTHRETQVVVLDTDIYHYMKSFHPKILQAADVVISGVTDGDITTVCIDSAGSTGAAQGLRAKRTIEVFSVELQRILRKERICFKEPSRAEKQKYKQLCGRLKPRHPGVLLLPYDTHIDVVGTSACVFGFTEDLKRLSG</sequence>
<dbReference type="EMBL" id="SWJQ01000738">
    <property type="protein sequence ID" value="TRZ11252.1"/>
    <property type="molecule type" value="Genomic_DNA"/>
</dbReference>
<proteinExistence type="predicted"/>
<dbReference type="InterPro" id="IPR012677">
    <property type="entry name" value="Nucleotide-bd_a/b_plait_sf"/>
</dbReference>
<name>A0A8K1LEV2_9PASS</name>
<dbReference type="OrthoDB" id="9948435at2759"/>
<gene>
    <name evidence="4" type="ORF">HGM15179_015852</name>
</gene>
<evidence type="ECO:0000256" key="2">
    <source>
        <dbReference type="SAM" id="MobiDB-lite"/>
    </source>
</evidence>
<dbReference type="PANTHER" id="PTHR15225:SF8">
    <property type="entry name" value="RNA-BINDING PROTEIN 43"/>
    <property type="match status" value="1"/>
</dbReference>
<dbReference type="PANTHER" id="PTHR15225">
    <property type="entry name" value="INTERFERON-INDUCED PROTEIN 35/NMI N-MYC/STAT INTERACTING PROTEIN"/>
    <property type="match status" value="1"/>
</dbReference>
<dbReference type="InterPro" id="IPR035979">
    <property type="entry name" value="RBD_domain_sf"/>
</dbReference>
<protein>
    <recommendedName>
        <fullName evidence="3">RRM domain-containing protein</fullName>
    </recommendedName>
</protein>
<comment type="caution">
    <text evidence="4">The sequence shown here is derived from an EMBL/GenBank/DDBJ whole genome shotgun (WGS) entry which is preliminary data.</text>
</comment>
<dbReference type="InterPro" id="IPR000504">
    <property type="entry name" value="RRM_dom"/>
</dbReference>
<evidence type="ECO:0000259" key="3">
    <source>
        <dbReference type="PROSITE" id="PS50102"/>
    </source>
</evidence>